<proteinExistence type="predicted"/>
<evidence type="ECO:0000313" key="2">
    <source>
        <dbReference type="Proteomes" id="UP001236569"/>
    </source>
</evidence>
<keyword evidence="2" id="KW-1185">Reference proteome</keyword>
<dbReference type="SUPFAM" id="SSF53474">
    <property type="entry name" value="alpha/beta-Hydrolases"/>
    <property type="match status" value="1"/>
</dbReference>
<protein>
    <submittedName>
        <fullName evidence="1">Alpha/beta hydrolase-fold protein</fullName>
    </submittedName>
</protein>
<dbReference type="InterPro" id="IPR029058">
    <property type="entry name" value="AB_hydrolase_fold"/>
</dbReference>
<dbReference type="InterPro" id="IPR050583">
    <property type="entry name" value="Mycobacterial_A85_antigen"/>
</dbReference>
<keyword evidence="1" id="KW-0378">Hydrolase</keyword>
<dbReference type="EMBL" id="JASHID010000002">
    <property type="protein sequence ID" value="MDI9863209.1"/>
    <property type="molecule type" value="Genomic_DNA"/>
</dbReference>
<comment type="caution">
    <text evidence="1">The sequence shown here is derived from an EMBL/GenBank/DDBJ whole genome shotgun (WGS) entry which is preliminary data.</text>
</comment>
<evidence type="ECO:0000313" key="1">
    <source>
        <dbReference type="EMBL" id="MDI9863209.1"/>
    </source>
</evidence>
<reference evidence="1 2" key="1">
    <citation type="submission" date="2023-05" db="EMBL/GenBank/DDBJ databases">
        <title>Novel species of genus Flectobacillus isolated from stream in China.</title>
        <authorList>
            <person name="Lu H."/>
        </authorList>
    </citation>
    <scope>NUCLEOTIDE SEQUENCE [LARGE SCALE GENOMIC DNA]</scope>
    <source>
        <strain evidence="1 2">DC10W</strain>
    </source>
</reference>
<sequence length="287" mass="32925">MKLTLTLLGQLLFLSLSYSQINIKPVQQTTYKNDSIYSQYLQRTVTLSIITPTQHQQKLSLLLVNDGQDFPALGMQASVESILGNNHILPFLTVGIHCNHERILEYGTAAQADYKNRGTKAGLYTLFVINELIPYLEHHYSLKREPEARVLAGFSLGGLSAFDIVWHHANVFSKVGVFSGALWWRQREEGYTDEHDRIIHKLVRAGFYKSELKFWFEAGTNDEKDDRNNNGVIDAIDDTLDLINELHQKGYHANKDTHYHQVEGGEHNTHTWGKVMPVFLKWAFEKR</sequence>
<dbReference type="GO" id="GO:0016787">
    <property type="term" value="F:hydrolase activity"/>
    <property type="evidence" value="ECO:0007669"/>
    <property type="project" value="UniProtKB-KW"/>
</dbReference>
<accession>A0ABT6YHY5</accession>
<dbReference type="InterPro" id="IPR000801">
    <property type="entry name" value="Esterase-like"/>
</dbReference>
<dbReference type="PANTHER" id="PTHR48098:SF6">
    <property type="entry name" value="FERRI-BACILLIBACTIN ESTERASE BESA"/>
    <property type="match status" value="1"/>
</dbReference>
<dbReference type="Pfam" id="PF00756">
    <property type="entry name" value="Esterase"/>
    <property type="match status" value="1"/>
</dbReference>
<dbReference type="Gene3D" id="3.40.50.1820">
    <property type="entry name" value="alpha/beta hydrolase"/>
    <property type="match status" value="1"/>
</dbReference>
<dbReference type="Proteomes" id="UP001236569">
    <property type="component" value="Unassembled WGS sequence"/>
</dbReference>
<dbReference type="RefSeq" id="WP_283368524.1">
    <property type="nucleotide sequence ID" value="NZ_JASHID010000002.1"/>
</dbReference>
<organism evidence="1 2">
    <name type="scientific">Flectobacillus longus</name>
    <dbReference type="NCBI Taxonomy" id="2984207"/>
    <lineage>
        <taxon>Bacteria</taxon>
        <taxon>Pseudomonadati</taxon>
        <taxon>Bacteroidota</taxon>
        <taxon>Cytophagia</taxon>
        <taxon>Cytophagales</taxon>
        <taxon>Flectobacillaceae</taxon>
        <taxon>Flectobacillus</taxon>
    </lineage>
</organism>
<name>A0ABT6YHY5_9BACT</name>
<gene>
    <name evidence="1" type="ORF">QM480_02665</name>
</gene>
<dbReference type="PANTHER" id="PTHR48098">
    <property type="entry name" value="ENTEROCHELIN ESTERASE-RELATED"/>
    <property type="match status" value="1"/>
</dbReference>